<dbReference type="Proteomes" id="UP000295662">
    <property type="component" value="Unassembled WGS sequence"/>
</dbReference>
<proteinExistence type="predicted"/>
<reference evidence="1 2" key="1">
    <citation type="submission" date="2019-03" db="EMBL/GenBank/DDBJ databases">
        <title>Genomic Encyclopedia of Archaeal and Bacterial Type Strains, Phase II (KMG-II): from individual species to whole genera.</title>
        <authorList>
            <person name="Goeker M."/>
        </authorList>
    </citation>
    <scope>NUCLEOTIDE SEQUENCE [LARGE SCALE GENOMIC DNA]</scope>
    <source>
        <strain evidence="1 2">ATCC 25309</strain>
    </source>
</reference>
<organism evidence="1 2">
    <name type="scientific">Prosthecobacter fusiformis</name>
    <dbReference type="NCBI Taxonomy" id="48464"/>
    <lineage>
        <taxon>Bacteria</taxon>
        <taxon>Pseudomonadati</taxon>
        <taxon>Verrucomicrobiota</taxon>
        <taxon>Verrucomicrobiia</taxon>
        <taxon>Verrucomicrobiales</taxon>
        <taxon>Verrucomicrobiaceae</taxon>
        <taxon>Prosthecobacter</taxon>
    </lineage>
</organism>
<accession>A0A4R7RMC1</accession>
<comment type="caution">
    <text evidence="1">The sequence shown here is derived from an EMBL/GenBank/DDBJ whole genome shotgun (WGS) entry which is preliminary data.</text>
</comment>
<sequence>MVHYKTLFITMPTILHNAAEKRTLIKQWEATAIGLKDAEERDLVRYSSMTCWRNWTCREALYDFAQQSAQARPILVRVDHKRMALFTPRRSQ</sequence>
<dbReference type="EMBL" id="SOCA01000012">
    <property type="protein sequence ID" value="TDU64104.1"/>
    <property type="molecule type" value="Genomic_DNA"/>
</dbReference>
<name>A0A4R7RMC1_9BACT</name>
<evidence type="ECO:0000313" key="1">
    <source>
        <dbReference type="EMBL" id="TDU64104.1"/>
    </source>
</evidence>
<dbReference type="AlphaFoldDB" id="A0A4R7RMC1"/>
<protein>
    <submittedName>
        <fullName evidence="1">Uncharacterized protein</fullName>
    </submittedName>
</protein>
<gene>
    <name evidence="1" type="ORF">EI77_04288</name>
</gene>
<evidence type="ECO:0000313" key="2">
    <source>
        <dbReference type="Proteomes" id="UP000295662"/>
    </source>
</evidence>
<keyword evidence="2" id="KW-1185">Reference proteome</keyword>